<sequence>METCMEKPGHVLDRDAQWAALVRFLERGGQPLRIGLVSGRRRHGKSFLLRALCDVAGGLYITAVQEEGTRAAQHRFCAAIARHAGLPESAVRLDDWEQILATALQVVARRAEAGGAPLLVIDEFPYLLTHSPQLPSLLQHLYDSSQADRAPGGRLILCGSAMSVMHELLSGTKPLRGRAVLDMRLGPFSHRQAAALWGIDDPQLAFHLHAVLGGAPGYRQLVQDDPPASVDGFGDWVVDNLFDIDLGLFTRNETEYLLREDPRITNRVVYYEVLSAVAAGATTPSKIGGLIGRERTALAHILDVLLSSGYLRREDDLLRQRKPTITVADPIIRFNQLITIPYTDLLERREGQQVWQAAVPTFASQILGPHFEELARDWVRLYAADEAGITVGAVGTTDIHDTEGRAKHELDVVALTPGDKPRTPKARIALLGEAKATVRRRGVEDLERLERIRTVLDSQGHASADAALALFSQHGFTPPLHEAAVRRDDVHLIDLAALYGRNDHQLGSHDALRHGT</sequence>
<dbReference type="Gene3D" id="3.40.50.300">
    <property type="entry name" value="P-loop containing nucleotide triphosphate hydrolases"/>
    <property type="match status" value="1"/>
</dbReference>
<comment type="caution">
    <text evidence="2">The sequence shown here is derived from an EMBL/GenBank/DDBJ whole genome shotgun (WGS) entry which is preliminary data.</text>
</comment>
<organism evidence="2 3">
    <name type="scientific">Streptomyces violaceusniger</name>
    <dbReference type="NCBI Taxonomy" id="68280"/>
    <lineage>
        <taxon>Bacteria</taxon>
        <taxon>Bacillati</taxon>
        <taxon>Actinomycetota</taxon>
        <taxon>Actinomycetes</taxon>
        <taxon>Kitasatosporales</taxon>
        <taxon>Streptomycetaceae</taxon>
        <taxon>Streptomyces</taxon>
        <taxon>Streptomyces violaceusniger group</taxon>
    </lineage>
</organism>
<dbReference type="PANTHER" id="PTHR34704">
    <property type="entry name" value="ATPASE"/>
    <property type="match status" value="1"/>
</dbReference>
<dbReference type="InterPro" id="IPR027417">
    <property type="entry name" value="P-loop_NTPase"/>
</dbReference>
<evidence type="ECO:0000259" key="1">
    <source>
        <dbReference type="Pfam" id="PF01637"/>
    </source>
</evidence>
<dbReference type="EMBL" id="LLZJ01000067">
    <property type="protein sequence ID" value="KUL65205.1"/>
    <property type="molecule type" value="Genomic_DNA"/>
</dbReference>
<feature type="domain" description="ATPase" evidence="1">
    <location>
        <begin position="12"/>
        <end position="192"/>
    </location>
</feature>
<accession>A0A0X3X884</accession>
<gene>
    <name evidence="2" type="ORF">ADL28_07495</name>
</gene>
<name>A0A0X3X884_STRVO</name>
<evidence type="ECO:0000313" key="3">
    <source>
        <dbReference type="Proteomes" id="UP000053413"/>
    </source>
</evidence>
<dbReference type="Pfam" id="PF01637">
    <property type="entry name" value="ATPase_2"/>
    <property type="match status" value="1"/>
</dbReference>
<dbReference type="SUPFAM" id="SSF52540">
    <property type="entry name" value="P-loop containing nucleoside triphosphate hydrolases"/>
    <property type="match status" value="1"/>
</dbReference>
<proteinExistence type="predicted"/>
<dbReference type="PANTHER" id="PTHR34704:SF2">
    <property type="entry name" value="ATPASE"/>
    <property type="match status" value="1"/>
</dbReference>
<dbReference type="Proteomes" id="UP000053413">
    <property type="component" value="Unassembled WGS sequence"/>
</dbReference>
<protein>
    <submittedName>
        <fullName evidence="2">ATPase</fullName>
    </submittedName>
</protein>
<dbReference type="GO" id="GO:0005524">
    <property type="term" value="F:ATP binding"/>
    <property type="evidence" value="ECO:0007669"/>
    <property type="project" value="InterPro"/>
</dbReference>
<reference evidence="3" key="1">
    <citation type="submission" date="2015-10" db="EMBL/GenBank/DDBJ databases">
        <authorList>
            <person name="Ju K.-S."/>
            <person name="Doroghazi J.R."/>
            <person name="Metcalf W.W."/>
        </authorList>
    </citation>
    <scope>NUCLEOTIDE SEQUENCE [LARGE SCALE GENOMIC DNA]</scope>
    <source>
        <strain evidence="3">NRRL F-8817</strain>
    </source>
</reference>
<evidence type="ECO:0000313" key="2">
    <source>
        <dbReference type="EMBL" id="KUL65205.1"/>
    </source>
</evidence>
<dbReference type="AlphaFoldDB" id="A0A0X3X884"/>
<dbReference type="InterPro" id="IPR011579">
    <property type="entry name" value="ATPase_dom"/>
</dbReference>